<dbReference type="Proteomes" id="UP001201273">
    <property type="component" value="Unassembled WGS sequence"/>
</dbReference>
<dbReference type="EMBL" id="JAIMJA010000018">
    <property type="protein sequence ID" value="MCE2596333.1"/>
    <property type="molecule type" value="Genomic_DNA"/>
</dbReference>
<keyword evidence="2" id="KW-0547">Nucleotide-binding</keyword>
<reference evidence="4 5" key="1">
    <citation type="journal article" date="2022" name="Environ. Microbiol. Rep.">
        <title>Eco-phylogenetic analyses reveal divergent evolution of vitamin B12 metabolism in the marine bacterial family 'Psychromonadaceae'.</title>
        <authorList>
            <person name="Jin X."/>
            <person name="Yang Y."/>
            <person name="Cao H."/>
            <person name="Gao B."/>
            <person name="Zhao Z."/>
        </authorList>
    </citation>
    <scope>NUCLEOTIDE SEQUENCE [LARGE SCALE GENOMIC DNA]</scope>
    <source>
        <strain evidence="4 5">MKS20</strain>
    </source>
</reference>
<proteinExistence type="predicted"/>
<accession>A0ABS8WDJ2</accession>
<dbReference type="InterPro" id="IPR011761">
    <property type="entry name" value="ATP-grasp"/>
</dbReference>
<name>A0ABS8WDJ2_9GAMM</name>
<dbReference type="InterPro" id="IPR013815">
    <property type="entry name" value="ATP_grasp_subdomain_1"/>
</dbReference>
<evidence type="ECO:0000313" key="4">
    <source>
        <dbReference type="EMBL" id="MCE2596333.1"/>
    </source>
</evidence>
<evidence type="ECO:0000256" key="2">
    <source>
        <dbReference type="PROSITE-ProRule" id="PRU00409"/>
    </source>
</evidence>
<dbReference type="Gene3D" id="3.30.470.20">
    <property type="entry name" value="ATP-grasp fold, B domain"/>
    <property type="match status" value="1"/>
</dbReference>
<keyword evidence="5" id="KW-1185">Reference proteome</keyword>
<dbReference type="PROSITE" id="PS50975">
    <property type="entry name" value="ATP_GRASP"/>
    <property type="match status" value="1"/>
</dbReference>
<dbReference type="PANTHER" id="PTHR21621:SF0">
    <property type="entry name" value="BETA-CITRYLGLUTAMATE SYNTHASE B-RELATED"/>
    <property type="match status" value="1"/>
</dbReference>
<dbReference type="RefSeq" id="WP_233053977.1">
    <property type="nucleotide sequence ID" value="NZ_JAIMJA010000018.1"/>
</dbReference>
<evidence type="ECO:0000259" key="3">
    <source>
        <dbReference type="PROSITE" id="PS50975"/>
    </source>
</evidence>
<protein>
    <recommendedName>
        <fullName evidence="3">ATP-grasp domain-containing protein</fullName>
    </recommendedName>
</protein>
<comment type="caution">
    <text evidence="4">The sequence shown here is derived from an EMBL/GenBank/DDBJ whole genome shotgun (WGS) entry which is preliminary data.</text>
</comment>
<keyword evidence="2" id="KW-0067">ATP-binding</keyword>
<dbReference type="PANTHER" id="PTHR21621">
    <property type="entry name" value="RIBOSOMAL PROTEIN S6 MODIFICATION PROTEIN"/>
    <property type="match status" value="1"/>
</dbReference>
<feature type="domain" description="ATP-grasp" evidence="3">
    <location>
        <begin position="101"/>
        <end position="284"/>
    </location>
</feature>
<dbReference type="InterPro" id="IPR013651">
    <property type="entry name" value="ATP-grasp_RimK-type"/>
</dbReference>
<dbReference type="InterPro" id="IPR010994">
    <property type="entry name" value="RuvA_2-like"/>
</dbReference>
<evidence type="ECO:0000256" key="1">
    <source>
        <dbReference type="ARBA" id="ARBA00023211"/>
    </source>
</evidence>
<organism evidence="4 5">
    <name type="scientific">Motilimonas cestriensis</name>
    <dbReference type="NCBI Taxonomy" id="2742685"/>
    <lineage>
        <taxon>Bacteria</taxon>
        <taxon>Pseudomonadati</taxon>
        <taxon>Pseudomonadota</taxon>
        <taxon>Gammaproteobacteria</taxon>
        <taxon>Alteromonadales</taxon>
        <taxon>Alteromonadales genera incertae sedis</taxon>
        <taxon>Motilimonas</taxon>
    </lineage>
</organism>
<dbReference type="SUPFAM" id="SSF56059">
    <property type="entry name" value="Glutathione synthetase ATP-binding domain-like"/>
    <property type="match status" value="1"/>
</dbReference>
<keyword evidence="1" id="KW-0464">Manganese</keyword>
<evidence type="ECO:0000313" key="5">
    <source>
        <dbReference type="Proteomes" id="UP001201273"/>
    </source>
</evidence>
<gene>
    <name evidence="4" type="ORF">K6Y31_16145</name>
</gene>
<dbReference type="Gene3D" id="3.30.1490.20">
    <property type="entry name" value="ATP-grasp fold, A domain"/>
    <property type="match status" value="1"/>
</dbReference>
<sequence length="461" mass="53259">MKVNRSLPKLGFLYLNHVMRFFDKSNFKGWPNKIEQVTYRWGKDKERLIAEIKEKQIDVLIGNIPATAYETFREIAKALPEVEFVPSLDAQFANKSKENVTHFCHKYNLPVPATDIFYVPERAEQFLKTTQYPKIIKRSFGPSNYGGYFVHKVDSYDEASKLLNKRKYYPVYVQDFVPMEADIRVMLIGHKPVCAFWRRPPEGEWLTNTSQGGSMDYQNVPKSVLNLAVKASKAAKAEYWACDIALGKNGKIYILECATAFAAFPYIRDWIGQYLMWKYSKGLFSKPHFPMWNWEELGKINPQLLRTMRHISFGKYTPSCDGNELFEQLDDQGYPLLAVEQGRIEEWPSCVWNFQDNVKINHHQSFPLQNIAVSQDESCETLEQENTSNEKVISHHSLMSFFTGIKGIGEKMASEIIATLGIQGVVDALTHDPQKLCSIKNVKDKKLKLITSHWQHYNQQL</sequence>
<dbReference type="SUPFAM" id="SSF47781">
    <property type="entry name" value="RuvA domain 2-like"/>
    <property type="match status" value="1"/>
</dbReference>
<dbReference type="Pfam" id="PF08443">
    <property type="entry name" value="RimK"/>
    <property type="match status" value="1"/>
</dbReference>